<dbReference type="AlphaFoldDB" id="A0A2S0PDF2"/>
<dbReference type="RefSeq" id="WP_107889924.1">
    <property type="nucleotide sequence ID" value="NZ_CP028519.1"/>
</dbReference>
<evidence type="ECO:0000313" key="4">
    <source>
        <dbReference type="Proteomes" id="UP000244173"/>
    </source>
</evidence>
<feature type="signal peptide" evidence="2">
    <location>
        <begin position="1"/>
        <end position="19"/>
    </location>
</feature>
<dbReference type="KEGG" id="maer:DAI18_16105"/>
<feature type="compositionally biased region" description="Low complexity" evidence="1">
    <location>
        <begin position="46"/>
        <end position="55"/>
    </location>
</feature>
<dbReference type="Proteomes" id="UP000244173">
    <property type="component" value="Chromosome"/>
</dbReference>
<evidence type="ECO:0000256" key="1">
    <source>
        <dbReference type="SAM" id="MobiDB-lite"/>
    </source>
</evidence>
<reference evidence="3 4" key="1">
    <citation type="submission" date="2018-04" db="EMBL/GenBank/DDBJ databases">
        <title>Denitrifier Microvirgula.</title>
        <authorList>
            <person name="Anderson E."/>
            <person name="Jang J."/>
            <person name="Ishii S."/>
        </authorList>
    </citation>
    <scope>NUCLEOTIDE SEQUENCE [LARGE SCALE GENOMIC DNA]</scope>
    <source>
        <strain evidence="3 4">BE2.4</strain>
    </source>
</reference>
<dbReference type="EMBL" id="CP028519">
    <property type="protein sequence ID" value="AVY95396.1"/>
    <property type="molecule type" value="Genomic_DNA"/>
</dbReference>
<feature type="chain" id="PRO_5015508924" evidence="2">
    <location>
        <begin position="20"/>
        <end position="135"/>
    </location>
</feature>
<organism evidence="3 4">
    <name type="scientific">Microvirgula aerodenitrificans</name>
    <dbReference type="NCBI Taxonomy" id="57480"/>
    <lineage>
        <taxon>Bacteria</taxon>
        <taxon>Pseudomonadati</taxon>
        <taxon>Pseudomonadota</taxon>
        <taxon>Betaproteobacteria</taxon>
        <taxon>Neisseriales</taxon>
        <taxon>Aquaspirillaceae</taxon>
        <taxon>Microvirgula</taxon>
    </lineage>
</organism>
<gene>
    <name evidence="3" type="ORF">DAI18_16105</name>
</gene>
<dbReference type="PROSITE" id="PS51257">
    <property type="entry name" value="PROKAR_LIPOPROTEIN"/>
    <property type="match status" value="1"/>
</dbReference>
<keyword evidence="4" id="KW-1185">Reference proteome</keyword>
<evidence type="ECO:0000313" key="3">
    <source>
        <dbReference type="EMBL" id="AVY95396.1"/>
    </source>
</evidence>
<name>A0A2S0PDF2_9NEIS</name>
<evidence type="ECO:0000256" key="2">
    <source>
        <dbReference type="SAM" id="SignalP"/>
    </source>
</evidence>
<protein>
    <submittedName>
        <fullName evidence="3">Uncharacterized protein</fullName>
    </submittedName>
</protein>
<dbReference type="STRING" id="1122240.GCA_000620105_02717"/>
<proteinExistence type="predicted"/>
<feature type="region of interest" description="Disordered" evidence="1">
    <location>
        <begin position="46"/>
        <end position="107"/>
    </location>
</feature>
<keyword evidence="2" id="KW-0732">Signal</keyword>
<sequence>MRALLSALVLALGAPPALASACPSGELHDPVSGHCVRLQLDPAPAAVAAPDTASPLSRSLDALSAPRTAADAPADCNPHTPQGRAACAGQPGYSPLIRSAPPGDDNRPAIANCLNDLEKASGRPDANALRLACGH</sequence>
<accession>A0A2S0PDF2</accession>